<dbReference type="VEuPathDB" id="FungiDB:GMDG_04633"/>
<feature type="domain" description="Prion-inhibition and propagation HeLo" evidence="1">
    <location>
        <begin position="12"/>
        <end position="112"/>
    </location>
</feature>
<accession>L8GAK5</accession>
<proteinExistence type="predicted"/>
<organism evidence="2 3">
    <name type="scientific">Pseudogymnoascus destructans (strain ATCC MYA-4855 / 20631-21)</name>
    <name type="common">Bat white-nose syndrome fungus</name>
    <name type="synonym">Geomyces destructans</name>
    <dbReference type="NCBI Taxonomy" id="658429"/>
    <lineage>
        <taxon>Eukaryota</taxon>
        <taxon>Fungi</taxon>
        <taxon>Dikarya</taxon>
        <taxon>Ascomycota</taxon>
        <taxon>Pezizomycotina</taxon>
        <taxon>Leotiomycetes</taxon>
        <taxon>Thelebolales</taxon>
        <taxon>Thelebolaceae</taxon>
        <taxon>Pseudogymnoascus</taxon>
    </lineage>
</organism>
<dbReference type="Pfam" id="PF14479">
    <property type="entry name" value="HeLo"/>
    <property type="match status" value="1"/>
</dbReference>
<dbReference type="Gene3D" id="1.20.120.1020">
    <property type="entry name" value="Prion-inhibition and propagation, HeLo domain"/>
    <property type="match status" value="1"/>
</dbReference>
<sequence length="119" mass="13191">MDIPSTVVPAGGVSLLFTTALEIFSGVESAAQFSEIDEVLRVKTEVVKVRLIIWGLSIGLDGLPEQRDDKANQQPRHRRSQILLTQRHVQRIKISEDSEKLKDGYGLIQRANKGPMIAA</sequence>
<evidence type="ECO:0000259" key="1">
    <source>
        <dbReference type="Pfam" id="PF14479"/>
    </source>
</evidence>
<keyword evidence="3" id="KW-1185">Reference proteome</keyword>
<evidence type="ECO:0000313" key="2">
    <source>
        <dbReference type="EMBL" id="ELR10245.1"/>
    </source>
</evidence>
<name>L8GAK5_PSED2</name>
<gene>
    <name evidence="2" type="ORF">GMDG_04633</name>
</gene>
<dbReference type="HOGENOM" id="CLU_2062493_0_0_1"/>
<evidence type="ECO:0000313" key="3">
    <source>
        <dbReference type="Proteomes" id="UP000011064"/>
    </source>
</evidence>
<dbReference type="STRING" id="658429.L8GAK5"/>
<dbReference type="AlphaFoldDB" id="L8GAK5"/>
<dbReference type="InterPro" id="IPR029498">
    <property type="entry name" value="HeLo_dom"/>
</dbReference>
<reference evidence="3" key="1">
    <citation type="submission" date="2010-09" db="EMBL/GenBank/DDBJ databases">
        <title>The genome sequence of Geomyces destructans 20631-21.</title>
        <authorList>
            <consortium name="The Broad Institute Genome Sequencing Platform"/>
            <person name="Cuomo C.A."/>
            <person name="Blehert D.S."/>
            <person name="Lorch J.M."/>
            <person name="Young S.K."/>
            <person name="Zeng Q."/>
            <person name="Gargeya S."/>
            <person name="Fitzgerald M."/>
            <person name="Haas B."/>
            <person name="Abouelleil A."/>
            <person name="Alvarado L."/>
            <person name="Arachchi H.M."/>
            <person name="Berlin A."/>
            <person name="Brown A."/>
            <person name="Chapman S.B."/>
            <person name="Chen Z."/>
            <person name="Dunbar C."/>
            <person name="Freedman E."/>
            <person name="Gearin G."/>
            <person name="Gellesch M."/>
            <person name="Goldberg J."/>
            <person name="Griggs A."/>
            <person name="Gujja S."/>
            <person name="Heiman D."/>
            <person name="Howarth C."/>
            <person name="Larson L."/>
            <person name="Lui A."/>
            <person name="MacDonald P.J.P."/>
            <person name="Montmayeur A."/>
            <person name="Murphy C."/>
            <person name="Neiman D."/>
            <person name="Pearson M."/>
            <person name="Priest M."/>
            <person name="Roberts A."/>
            <person name="Saif S."/>
            <person name="Shea T."/>
            <person name="Shenoy N."/>
            <person name="Sisk P."/>
            <person name="Stolte C."/>
            <person name="Sykes S."/>
            <person name="Wortman J."/>
            <person name="Nusbaum C."/>
            <person name="Birren B."/>
        </authorList>
    </citation>
    <scope>NUCLEOTIDE SEQUENCE [LARGE SCALE GENOMIC DNA]</scope>
    <source>
        <strain evidence="3">ATCC MYA-4855 / 20631-21</strain>
    </source>
</reference>
<dbReference type="OrthoDB" id="3438998at2759"/>
<dbReference type="EMBL" id="GL573254">
    <property type="protein sequence ID" value="ELR10245.1"/>
    <property type="molecule type" value="Genomic_DNA"/>
</dbReference>
<dbReference type="Proteomes" id="UP000011064">
    <property type="component" value="Unassembled WGS sequence"/>
</dbReference>
<protein>
    <recommendedName>
        <fullName evidence="1">Prion-inhibition and propagation HeLo domain-containing protein</fullName>
    </recommendedName>
</protein>
<dbReference type="InParanoid" id="L8GAK5"/>
<dbReference type="InterPro" id="IPR038305">
    <property type="entry name" value="HeLo_sf"/>
</dbReference>